<evidence type="ECO:0000313" key="2">
    <source>
        <dbReference type="EMBL" id="SPD20823.1"/>
    </source>
</evidence>
<dbReference type="Gene3D" id="3.30.420.10">
    <property type="entry name" value="Ribonuclease H-like superfamily/Ribonuclease H"/>
    <property type="match status" value="1"/>
</dbReference>
<dbReference type="InterPro" id="IPR036397">
    <property type="entry name" value="RNaseH_sf"/>
</dbReference>
<feature type="domain" description="Integrase catalytic" evidence="1">
    <location>
        <begin position="1"/>
        <end position="73"/>
    </location>
</feature>
<protein>
    <recommendedName>
        <fullName evidence="1">Integrase catalytic domain-containing protein</fullName>
    </recommendedName>
</protein>
<organism evidence="2">
    <name type="scientific">Fagus sylvatica</name>
    <name type="common">Beechnut</name>
    <dbReference type="NCBI Taxonomy" id="28930"/>
    <lineage>
        <taxon>Eukaryota</taxon>
        <taxon>Viridiplantae</taxon>
        <taxon>Streptophyta</taxon>
        <taxon>Embryophyta</taxon>
        <taxon>Tracheophyta</taxon>
        <taxon>Spermatophyta</taxon>
        <taxon>Magnoliopsida</taxon>
        <taxon>eudicotyledons</taxon>
        <taxon>Gunneridae</taxon>
        <taxon>Pentapetalae</taxon>
        <taxon>rosids</taxon>
        <taxon>fabids</taxon>
        <taxon>Fagales</taxon>
        <taxon>Fagaceae</taxon>
        <taxon>Fagus</taxon>
    </lineage>
</organism>
<dbReference type="EMBL" id="OIVN01005095">
    <property type="protein sequence ID" value="SPD20823.1"/>
    <property type="molecule type" value="Genomic_DNA"/>
</dbReference>
<dbReference type="Pfam" id="PF03016">
    <property type="entry name" value="Exostosin_GT47"/>
    <property type="match status" value="1"/>
</dbReference>
<dbReference type="PANTHER" id="PTHR35046">
    <property type="entry name" value="ZINC KNUCKLE (CCHC-TYPE) FAMILY PROTEIN"/>
    <property type="match status" value="1"/>
</dbReference>
<accession>A0A2N9I9S1</accession>
<dbReference type="GO" id="GO:0015074">
    <property type="term" value="P:DNA integration"/>
    <property type="evidence" value="ECO:0007669"/>
    <property type="project" value="InterPro"/>
</dbReference>
<dbReference type="SUPFAM" id="SSF53098">
    <property type="entry name" value="Ribonuclease H-like"/>
    <property type="match status" value="1"/>
</dbReference>
<dbReference type="InterPro" id="IPR056924">
    <property type="entry name" value="SH3_Tf2-1"/>
</dbReference>
<dbReference type="GO" id="GO:0003676">
    <property type="term" value="F:nucleic acid binding"/>
    <property type="evidence" value="ECO:0007669"/>
    <property type="project" value="InterPro"/>
</dbReference>
<evidence type="ECO:0000259" key="1">
    <source>
        <dbReference type="PROSITE" id="PS50994"/>
    </source>
</evidence>
<gene>
    <name evidence="2" type="ORF">FSB_LOCUS48705</name>
</gene>
<dbReference type="PROSITE" id="PS50994">
    <property type="entry name" value="INTEGRASE"/>
    <property type="match status" value="1"/>
</dbReference>
<dbReference type="InterPro" id="IPR012337">
    <property type="entry name" value="RNaseH-like_sf"/>
</dbReference>
<dbReference type="InterPro" id="IPR040911">
    <property type="entry name" value="Exostosin_GT47"/>
</dbReference>
<proteinExistence type="predicted"/>
<sequence length="664" mass="75485">MAHFVPCNKTVDASHIADLYFREIVKLHGVPKTITSDRDSKFISHFWRTLWRKLGTSLQFSSSYHPQTDAQVEFAYNRSPSQTTGHSPFEAVYGLNPIGPLELAPLPVTKHFSGDAEERAKEIKKLHEKIRGSILKKNEQYSKQANKHWKPTAFKEGDLVWIHLRKERFPSKRSSKLMPRADGPFRVLQRIGENAYKIEMPGDYEVSATFNVSNLSPYYKDQEDQVDLGASLHQLGETDTVVLWLPPSKTKPHTHTQVINNTKSSLALALAPSCNLGNVSVYVYSLPPEFNLGLLNDCHHLNIYTDMCPHVANHGLGQPLASTSWFATHQFIAEMIFHARVENHPCRTYDPNRANLFYVPFYGGLYASSKFRESDLKARDALAVRLADYMIEQPTWRKQNGRDHFLVLGRTAWDFMRKSLSGPDFGANVLLNLPPVLNMSVLTVERHPWMAATSNQHAIPYPSYFHPFSNSELVTWQKQVKQAKRPYLWSFIGGPRKGLEKAAIRDKIIFQCENSKKCKLLKCGDGGSSSKNCHNPSEVLSVMIESEFCLQAPGDSFTRRSTFDAFLAGCIPVFFSPHTAYTQYAWYLPQNPKTYSVYIDEKGNGSQRIEKELLKIHRETVIKRMRERVIDMIPTLTYAHPNATHLGFKDAVDVALLALSNQQI</sequence>
<dbReference type="InterPro" id="IPR001584">
    <property type="entry name" value="Integrase_cat-core"/>
</dbReference>
<dbReference type="Pfam" id="PF24626">
    <property type="entry name" value="SH3_Tf2-1"/>
    <property type="match status" value="1"/>
</dbReference>
<reference evidence="2" key="1">
    <citation type="submission" date="2018-02" db="EMBL/GenBank/DDBJ databases">
        <authorList>
            <person name="Cohen D.B."/>
            <person name="Kent A.D."/>
        </authorList>
    </citation>
    <scope>NUCLEOTIDE SEQUENCE</scope>
</reference>
<dbReference type="AlphaFoldDB" id="A0A2N9I9S1"/>
<name>A0A2N9I9S1_FAGSY</name>
<dbReference type="PANTHER" id="PTHR35046:SF26">
    <property type="entry name" value="RNA-DIRECTED DNA POLYMERASE"/>
    <property type="match status" value="1"/>
</dbReference>